<protein>
    <recommendedName>
        <fullName evidence="3">WW domain containing adaptor with coiled-coil</fullName>
    </recommendedName>
</protein>
<evidence type="ECO:0008006" key="3">
    <source>
        <dbReference type="Google" id="ProtNLM"/>
    </source>
</evidence>
<dbReference type="Proteomes" id="UP001529510">
    <property type="component" value="Unassembled WGS sequence"/>
</dbReference>
<feature type="non-terminal residue" evidence="1">
    <location>
        <position position="1"/>
    </location>
</feature>
<feature type="non-terminal residue" evidence="1">
    <location>
        <position position="74"/>
    </location>
</feature>
<evidence type="ECO:0000313" key="1">
    <source>
        <dbReference type="EMBL" id="KAL0188598.1"/>
    </source>
</evidence>
<dbReference type="AlphaFoldDB" id="A0ABD0QS99"/>
<accession>A0ABD0QS99</accession>
<organism evidence="1 2">
    <name type="scientific">Cirrhinus mrigala</name>
    <name type="common">Mrigala</name>
    <dbReference type="NCBI Taxonomy" id="683832"/>
    <lineage>
        <taxon>Eukaryota</taxon>
        <taxon>Metazoa</taxon>
        <taxon>Chordata</taxon>
        <taxon>Craniata</taxon>
        <taxon>Vertebrata</taxon>
        <taxon>Euteleostomi</taxon>
        <taxon>Actinopterygii</taxon>
        <taxon>Neopterygii</taxon>
        <taxon>Teleostei</taxon>
        <taxon>Ostariophysi</taxon>
        <taxon>Cypriniformes</taxon>
        <taxon>Cyprinidae</taxon>
        <taxon>Labeoninae</taxon>
        <taxon>Labeonini</taxon>
        <taxon>Cirrhinus</taxon>
    </lineage>
</organism>
<sequence length="74" mass="7877">QILPQVSAAPKPGVIHRPQVQHIQDNVVTLSNVQAPATLSSQSRTSSVSQNTQGIIPATLAKPKTLSLQPMNTR</sequence>
<reference evidence="1 2" key="1">
    <citation type="submission" date="2024-05" db="EMBL/GenBank/DDBJ databases">
        <title>Genome sequencing and assembly of Indian major carp, Cirrhinus mrigala (Hamilton, 1822).</title>
        <authorList>
            <person name="Mohindra V."/>
            <person name="Chowdhury L.M."/>
            <person name="Lal K."/>
            <person name="Jena J.K."/>
        </authorList>
    </citation>
    <scope>NUCLEOTIDE SEQUENCE [LARGE SCALE GENOMIC DNA]</scope>
    <source>
        <strain evidence="1">CM1030</strain>
        <tissue evidence="1">Blood</tissue>
    </source>
</reference>
<name>A0ABD0QS99_CIRMR</name>
<evidence type="ECO:0000313" key="2">
    <source>
        <dbReference type="Proteomes" id="UP001529510"/>
    </source>
</evidence>
<keyword evidence="2" id="KW-1185">Reference proteome</keyword>
<proteinExistence type="predicted"/>
<dbReference type="EMBL" id="JAMKFB020000007">
    <property type="protein sequence ID" value="KAL0188598.1"/>
    <property type="molecule type" value="Genomic_DNA"/>
</dbReference>
<comment type="caution">
    <text evidence="1">The sequence shown here is derived from an EMBL/GenBank/DDBJ whole genome shotgun (WGS) entry which is preliminary data.</text>
</comment>
<gene>
    <name evidence="1" type="ORF">M9458_015697</name>
</gene>